<dbReference type="Pfam" id="PF01476">
    <property type="entry name" value="LysM"/>
    <property type="match status" value="1"/>
</dbReference>
<dbReference type="Proteomes" id="UP001174037">
    <property type="component" value="Unassembled WGS sequence"/>
</dbReference>
<reference evidence="4" key="1">
    <citation type="journal article" date="2023" name="Int. J. Mol. Sci.">
        <title>Antibiotic Resistance/Susceptibility Profiles of Staphylococcus equorum Strains from Cheese, and Genome Analysis for Antibiotic Resistance Genes.</title>
        <authorList>
            <person name="Vazquez L."/>
            <person name="Srednik M.E."/>
            <person name="Rodriguez J."/>
            <person name="Florez A.B."/>
            <person name="Mayo B."/>
        </authorList>
    </citation>
    <scope>NUCLEOTIDE SEQUENCE</scope>
    <source>
        <strain evidence="4">5A3I</strain>
    </source>
</reference>
<dbReference type="SMART" id="SM00644">
    <property type="entry name" value="Ami_2"/>
    <property type="match status" value="1"/>
</dbReference>
<gene>
    <name evidence="4" type="ORF">P1A27_14600</name>
</gene>
<dbReference type="CDD" id="cd00118">
    <property type="entry name" value="LysM"/>
    <property type="match status" value="1"/>
</dbReference>
<dbReference type="Pfam" id="PF01510">
    <property type="entry name" value="Amidase_2"/>
    <property type="match status" value="1"/>
</dbReference>
<dbReference type="InterPro" id="IPR018392">
    <property type="entry name" value="LysM"/>
</dbReference>
<comment type="caution">
    <text evidence="4">The sequence shown here is derived from an EMBL/GenBank/DDBJ whole genome shotgun (WGS) entry which is preliminary data.</text>
</comment>
<accession>A0AAW7AM56</accession>
<evidence type="ECO:0000256" key="1">
    <source>
        <dbReference type="SAM" id="MobiDB-lite"/>
    </source>
</evidence>
<organism evidence="4 5">
    <name type="scientific">Staphylococcus equorum</name>
    <dbReference type="NCBI Taxonomy" id="246432"/>
    <lineage>
        <taxon>Bacteria</taxon>
        <taxon>Bacillati</taxon>
        <taxon>Bacillota</taxon>
        <taxon>Bacilli</taxon>
        <taxon>Bacillales</taxon>
        <taxon>Staphylococcaceae</taxon>
        <taxon>Staphylococcus</taxon>
    </lineage>
</organism>
<dbReference type="PROSITE" id="PS51782">
    <property type="entry name" value="LYSM"/>
    <property type="match status" value="1"/>
</dbReference>
<proteinExistence type="predicted"/>
<dbReference type="RefSeq" id="WP_285324536.1">
    <property type="nucleotide sequence ID" value="NZ_JARGCK010000028.1"/>
</dbReference>
<dbReference type="Gene3D" id="3.10.350.10">
    <property type="entry name" value="LysM domain"/>
    <property type="match status" value="1"/>
</dbReference>
<protein>
    <submittedName>
        <fullName evidence="4">N-acetylmuramoyl-L-alanine amidase</fullName>
        <ecNumber evidence="4">3.5.1.28</ecNumber>
    </submittedName>
</protein>
<dbReference type="Gene3D" id="3.40.80.10">
    <property type="entry name" value="Peptidoglycan recognition protein-like"/>
    <property type="match status" value="1"/>
</dbReference>
<dbReference type="EMBL" id="JARGCK010000028">
    <property type="protein sequence ID" value="MDK9867157.1"/>
    <property type="molecule type" value="Genomic_DNA"/>
</dbReference>
<dbReference type="AlphaFoldDB" id="A0AAW7AM56"/>
<reference evidence="4" key="2">
    <citation type="submission" date="2023-03" db="EMBL/GenBank/DDBJ databases">
        <authorList>
            <person name="Vazquez L."/>
            <person name="Rodriguez J."/>
            <person name="Mayo B."/>
            <person name="Florez A.B."/>
        </authorList>
    </citation>
    <scope>NUCLEOTIDE SEQUENCE</scope>
    <source>
        <strain evidence="4">5A3I</strain>
    </source>
</reference>
<evidence type="ECO:0000256" key="2">
    <source>
        <dbReference type="SAM" id="SignalP"/>
    </source>
</evidence>
<feature type="region of interest" description="Disordered" evidence="1">
    <location>
        <begin position="35"/>
        <end position="120"/>
    </location>
</feature>
<feature type="compositionally biased region" description="Basic and acidic residues" evidence="1">
    <location>
        <begin position="80"/>
        <end position="105"/>
    </location>
</feature>
<dbReference type="GO" id="GO:0009253">
    <property type="term" value="P:peptidoglycan catabolic process"/>
    <property type="evidence" value="ECO:0007669"/>
    <property type="project" value="InterPro"/>
</dbReference>
<feature type="compositionally biased region" description="Polar residues" evidence="1">
    <location>
        <begin position="52"/>
        <end position="78"/>
    </location>
</feature>
<evidence type="ECO:0000313" key="5">
    <source>
        <dbReference type="Proteomes" id="UP001174037"/>
    </source>
</evidence>
<feature type="compositionally biased region" description="Low complexity" evidence="1">
    <location>
        <begin position="106"/>
        <end position="120"/>
    </location>
</feature>
<dbReference type="CDD" id="cd06583">
    <property type="entry name" value="PGRP"/>
    <property type="match status" value="1"/>
</dbReference>
<dbReference type="InterPro" id="IPR036505">
    <property type="entry name" value="Amidase/PGRP_sf"/>
</dbReference>
<evidence type="ECO:0000259" key="3">
    <source>
        <dbReference type="PROSITE" id="PS51782"/>
    </source>
</evidence>
<dbReference type="InterPro" id="IPR036779">
    <property type="entry name" value="LysM_dom_sf"/>
</dbReference>
<feature type="chain" id="PRO_5043835131" evidence="2">
    <location>
        <begin position="31"/>
        <end position="355"/>
    </location>
</feature>
<dbReference type="EC" id="3.5.1.28" evidence="4"/>
<keyword evidence="2" id="KW-0732">Signal</keyword>
<keyword evidence="4" id="KW-0378">Hydrolase</keyword>
<feature type="domain" description="LysM" evidence="3">
    <location>
        <begin position="326"/>
        <end position="355"/>
    </location>
</feature>
<dbReference type="GO" id="GO:0008745">
    <property type="term" value="F:N-acetylmuramoyl-L-alanine amidase activity"/>
    <property type="evidence" value="ECO:0007669"/>
    <property type="project" value="UniProtKB-EC"/>
</dbReference>
<name>A0AAW7AM56_9STAP</name>
<evidence type="ECO:0000313" key="4">
    <source>
        <dbReference type="EMBL" id="MDK9867157.1"/>
    </source>
</evidence>
<dbReference type="InterPro" id="IPR002502">
    <property type="entry name" value="Amidase_domain"/>
</dbReference>
<feature type="signal peptide" evidence="2">
    <location>
        <begin position="1"/>
        <end position="30"/>
    </location>
</feature>
<dbReference type="SUPFAM" id="SSF55846">
    <property type="entry name" value="N-acetylmuramoyl-L-alanine amidase-like"/>
    <property type="match status" value="1"/>
</dbReference>
<sequence>MLFKPLSHIVLSCALIVTGIGLVTTSAVHAAEQHPNIHKQAQPEGSQETEESGQVSKSKTKSNTSEAIDFNEAQNLTPKQRIDQLTEKDKSLHNKDMNDSDEKVDNNTSSENNNSSFRSANGASIDINEYIKNNNIEHAPIIEDNRIDSLPKYNYKSGKYVGVVVHDTANDNSTLENEVNYMYNNYNSAFVHAYTSSNEIRQTAPADYLAWGAGANANPYFYQIELAHAHSYEEFAKSVNNDAYLTAYMLKRNGLQPKLADTHNGDGTVISHNAVSKYYGGTDHTDPVGYFERWGYDMNQYFDLVQYHYNKLNEKTTDSTNEIKGTTHKVVKGDTLYNISKRSGVSVDNLKNGII</sequence>